<proteinExistence type="predicted"/>
<sequence length="127" mass="14252">MEPIKKIEEGLKELYSANVGKVEREPDVDIYEQGDNLLILVDLPGFRKESIKVKLFEHAVEISALPNSDVPGRAVLRERAANFPIQRRIELPFRLRVETARAIYKDGVLQISAVKAGELGSAELKID</sequence>
<evidence type="ECO:0000313" key="2">
    <source>
        <dbReference type="Proteomes" id="UP000033636"/>
    </source>
</evidence>
<evidence type="ECO:0000313" key="1">
    <source>
        <dbReference type="EMBL" id="MFB6491403.1"/>
    </source>
</evidence>
<comment type="caution">
    <text evidence="1">The sequence shown here is derived from an EMBL/GenBank/DDBJ whole genome shotgun (WGS) entry which is preliminary data.</text>
</comment>
<protein>
    <submittedName>
        <fullName evidence="1">Hsp20/alpha crystallin family protein</fullName>
    </submittedName>
</protein>
<gene>
    <name evidence="1" type="ORF">TU35_009270</name>
</gene>
<name>A0ACC6V361_9CREN</name>
<accession>A0ACC6V361</accession>
<dbReference type="Proteomes" id="UP000033636">
    <property type="component" value="Unassembled WGS sequence"/>
</dbReference>
<dbReference type="EMBL" id="JZWT02000032">
    <property type="protein sequence ID" value="MFB6491403.1"/>
    <property type="molecule type" value="Genomic_DNA"/>
</dbReference>
<organism evidence="1 2">
    <name type="scientific">Thermoproteus sp. AZ2</name>
    <dbReference type="NCBI Taxonomy" id="1609232"/>
    <lineage>
        <taxon>Archaea</taxon>
        <taxon>Thermoproteota</taxon>
        <taxon>Thermoprotei</taxon>
        <taxon>Thermoproteales</taxon>
        <taxon>Thermoproteaceae</taxon>
        <taxon>Thermoproteus</taxon>
    </lineage>
</organism>
<reference evidence="1" key="1">
    <citation type="submission" date="2024-07" db="EMBL/GenBank/DDBJ databases">
        <title>Metagenome and Metagenome-Assembled Genomes of Archaea from a hot spring from the geothermal field of Los Azufres, Mexico.</title>
        <authorList>
            <person name="Marin-Paredes R."/>
            <person name="Martinez-Romero E."/>
            <person name="Servin-Garciduenas L.E."/>
        </authorList>
    </citation>
    <scope>NUCLEOTIDE SEQUENCE</scope>
</reference>